<evidence type="ECO:0000256" key="7">
    <source>
        <dbReference type="ARBA" id="ARBA00022989"/>
    </source>
</evidence>
<dbReference type="RefSeq" id="WP_077120017.1">
    <property type="nucleotide sequence ID" value="NZ_LOKT01000015.1"/>
</dbReference>
<dbReference type="InterPro" id="IPR000515">
    <property type="entry name" value="MetI-like"/>
</dbReference>
<sequence length="216" mass="22416">MHILTEHAGLLGRAFTMTALLGLGGGALAAALGLAVAVARLAPVPLLRRGATGYVEIIRNTPLTVVFFLIVFVLPELGVTLPGYPIAAVAALGIYTAAFVSEAVRAGVYTVGRGQAEAARALGLSFTEGMRFVIIPQALRAVVPPLASVWIALVKNTSVAAGFGVLELTAAGQRINFLAPGSVVVALLWIAAAYLVITLGSAYGFRRLERRLAVAR</sequence>
<feature type="transmembrane region" description="Helical" evidence="9">
    <location>
        <begin position="132"/>
        <end position="153"/>
    </location>
</feature>
<proteinExistence type="inferred from homology"/>
<organism evidence="11 12">
    <name type="scientific">Nocardia donostiensis</name>
    <dbReference type="NCBI Taxonomy" id="1538463"/>
    <lineage>
        <taxon>Bacteria</taxon>
        <taxon>Bacillati</taxon>
        <taxon>Actinomycetota</taxon>
        <taxon>Actinomycetes</taxon>
        <taxon>Mycobacteriales</taxon>
        <taxon>Nocardiaceae</taxon>
        <taxon>Nocardia</taxon>
    </lineage>
</organism>
<evidence type="ECO:0000256" key="9">
    <source>
        <dbReference type="RuleBase" id="RU363032"/>
    </source>
</evidence>
<feature type="transmembrane region" description="Helical" evidence="9">
    <location>
        <begin position="20"/>
        <end position="42"/>
    </location>
</feature>
<evidence type="ECO:0000256" key="6">
    <source>
        <dbReference type="ARBA" id="ARBA00022970"/>
    </source>
</evidence>
<dbReference type="SUPFAM" id="SSF161098">
    <property type="entry name" value="MetI-like"/>
    <property type="match status" value="1"/>
</dbReference>
<dbReference type="Pfam" id="PF00528">
    <property type="entry name" value="BPD_transp_1"/>
    <property type="match status" value="1"/>
</dbReference>
<name>A0A1V2TBQ3_9NOCA</name>
<gene>
    <name evidence="11" type="ORF">B0T46_20910</name>
</gene>
<reference evidence="11 12" key="1">
    <citation type="journal article" date="2016" name="Antonie Van Leeuwenhoek">
        <title>Nocardia donostiensis sp. nov., isolated from human respiratory specimens.</title>
        <authorList>
            <person name="Ercibengoa M."/>
            <person name="Bell M."/>
            <person name="Marimon J.M."/>
            <person name="Humrighouse B."/>
            <person name="Klenk H.P."/>
            <person name="Potter G."/>
            <person name="Perez-Trallero E."/>
        </authorList>
    </citation>
    <scope>NUCLEOTIDE SEQUENCE [LARGE SCALE GENOMIC DNA]</scope>
    <source>
        <strain evidence="11 12">X1655</strain>
    </source>
</reference>
<keyword evidence="8 9" id="KW-0472">Membrane</keyword>
<feature type="transmembrane region" description="Helical" evidence="9">
    <location>
        <begin position="183"/>
        <end position="205"/>
    </location>
</feature>
<dbReference type="Gene3D" id="1.10.3720.10">
    <property type="entry name" value="MetI-like"/>
    <property type="match status" value="1"/>
</dbReference>
<dbReference type="GO" id="GO:0043190">
    <property type="term" value="C:ATP-binding cassette (ABC) transporter complex"/>
    <property type="evidence" value="ECO:0007669"/>
    <property type="project" value="InterPro"/>
</dbReference>
<dbReference type="EMBL" id="MUMY01000019">
    <property type="protein sequence ID" value="ONM46933.1"/>
    <property type="molecule type" value="Genomic_DNA"/>
</dbReference>
<keyword evidence="7 9" id="KW-1133">Transmembrane helix</keyword>
<evidence type="ECO:0000256" key="4">
    <source>
        <dbReference type="ARBA" id="ARBA00022475"/>
    </source>
</evidence>
<dbReference type="GO" id="GO:0022857">
    <property type="term" value="F:transmembrane transporter activity"/>
    <property type="evidence" value="ECO:0007669"/>
    <property type="project" value="InterPro"/>
</dbReference>
<accession>A0A1V2TBQ3</accession>
<keyword evidence="4" id="KW-1003">Cell membrane</keyword>
<dbReference type="AlphaFoldDB" id="A0A1V2TBQ3"/>
<dbReference type="STRING" id="1538463.B0T36_20955"/>
<dbReference type="Proteomes" id="UP000188836">
    <property type="component" value="Unassembled WGS sequence"/>
</dbReference>
<protein>
    <recommendedName>
        <fullName evidence="10">ABC transmembrane type-1 domain-containing protein</fullName>
    </recommendedName>
</protein>
<evidence type="ECO:0000256" key="2">
    <source>
        <dbReference type="ARBA" id="ARBA00010072"/>
    </source>
</evidence>
<feature type="transmembrane region" description="Helical" evidence="9">
    <location>
        <begin position="86"/>
        <end position="111"/>
    </location>
</feature>
<evidence type="ECO:0000256" key="1">
    <source>
        <dbReference type="ARBA" id="ARBA00004651"/>
    </source>
</evidence>
<keyword evidence="5 9" id="KW-0812">Transmembrane</keyword>
<dbReference type="PANTHER" id="PTHR30614:SF37">
    <property type="entry name" value="AMINO-ACID ABC TRANSPORTER PERMEASE PROTEIN YHDX-RELATED"/>
    <property type="match status" value="1"/>
</dbReference>
<dbReference type="NCBIfam" id="TIGR01726">
    <property type="entry name" value="HEQRo_perm_3TM"/>
    <property type="match status" value="1"/>
</dbReference>
<dbReference type="PANTHER" id="PTHR30614">
    <property type="entry name" value="MEMBRANE COMPONENT OF AMINO ACID ABC TRANSPORTER"/>
    <property type="match status" value="1"/>
</dbReference>
<dbReference type="InterPro" id="IPR035906">
    <property type="entry name" value="MetI-like_sf"/>
</dbReference>
<comment type="similarity">
    <text evidence="2">Belongs to the binding-protein-dependent transport system permease family. HisMQ subfamily.</text>
</comment>
<dbReference type="PROSITE" id="PS50928">
    <property type="entry name" value="ABC_TM1"/>
    <property type="match status" value="1"/>
</dbReference>
<comment type="caution">
    <text evidence="11">The sequence shown here is derived from an EMBL/GenBank/DDBJ whole genome shotgun (WGS) entry which is preliminary data.</text>
</comment>
<dbReference type="InterPro" id="IPR010065">
    <property type="entry name" value="AA_ABC_transptr_permease_3TM"/>
</dbReference>
<evidence type="ECO:0000259" key="10">
    <source>
        <dbReference type="PROSITE" id="PS50928"/>
    </source>
</evidence>
<feature type="domain" description="ABC transmembrane type-1" evidence="10">
    <location>
        <begin position="15"/>
        <end position="196"/>
    </location>
</feature>
<keyword evidence="12" id="KW-1185">Reference proteome</keyword>
<comment type="subcellular location">
    <subcellularLocation>
        <location evidence="1 9">Cell membrane</location>
        <topology evidence="1 9">Multi-pass membrane protein</topology>
    </subcellularLocation>
</comment>
<dbReference type="GO" id="GO:0006865">
    <property type="term" value="P:amino acid transport"/>
    <property type="evidence" value="ECO:0007669"/>
    <property type="project" value="UniProtKB-KW"/>
</dbReference>
<evidence type="ECO:0000256" key="5">
    <source>
        <dbReference type="ARBA" id="ARBA00022692"/>
    </source>
</evidence>
<feature type="transmembrane region" description="Helical" evidence="9">
    <location>
        <begin position="54"/>
        <end position="74"/>
    </location>
</feature>
<dbReference type="InterPro" id="IPR043429">
    <property type="entry name" value="ArtM/GltK/GlnP/TcyL/YhdX-like"/>
</dbReference>
<dbReference type="CDD" id="cd06261">
    <property type="entry name" value="TM_PBP2"/>
    <property type="match status" value="1"/>
</dbReference>
<evidence type="ECO:0000313" key="11">
    <source>
        <dbReference type="EMBL" id="ONM46933.1"/>
    </source>
</evidence>
<evidence type="ECO:0000313" key="12">
    <source>
        <dbReference type="Proteomes" id="UP000188836"/>
    </source>
</evidence>
<evidence type="ECO:0000256" key="3">
    <source>
        <dbReference type="ARBA" id="ARBA00022448"/>
    </source>
</evidence>
<keyword evidence="6" id="KW-0029">Amino-acid transport</keyword>
<evidence type="ECO:0000256" key="8">
    <source>
        <dbReference type="ARBA" id="ARBA00023136"/>
    </source>
</evidence>
<keyword evidence="3 9" id="KW-0813">Transport</keyword>